<dbReference type="EC" id="1.3.3.4" evidence="4 11"/>
<feature type="region of interest" description="Disordered" evidence="12">
    <location>
        <begin position="50"/>
        <end position="102"/>
    </location>
</feature>
<keyword evidence="15" id="KW-1185">Reference proteome</keyword>
<evidence type="ECO:0000256" key="2">
    <source>
        <dbReference type="ARBA" id="ARBA00005073"/>
    </source>
</evidence>
<evidence type="ECO:0000256" key="4">
    <source>
        <dbReference type="ARBA" id="ARBA00012867"/>
    </source>
</evidence>
<dbReference type="SUPFAM" id="SSF54373">
    <property type="entry name" value="FAD-linked reductases, C-terminal domain"/>
    <property type="match status" value="1"/>
</dbReference>
<comment type="cofactor">
    <cofactor evidence="11">
        <name>FAD</name>
        <dbReference type="ChEBI" id="CHEBI:57692"/>
    </cofactor>
    <text evidence="11">Binds 1 FAD per subunit.</text>
</comment>
<accession>A0A8H4RLX7</accession>
<comment type="subcellular location">
    <subcellularLocation>
        <location evidence="11">Mitochondrion inner membrane</location>
    </subcellularLocation>
</comment>
<evidence type="ECO:0000256" key="10">
    <source>
        <dbReference type="ARBA" id="ARBA00047554"/>
    </source>
</evidence>
<evidence type="ECO:0000313" key="15">
    <source>
        <dbReference type="Proteomes" id="UP000566819"/>
    </source>
</evidence>
<dbReference type="InterPro" id="IPR050464">
    <property type="entry name" value="Zeta_carotene_desat/Oxidored"/>
</dbReference>
<gene>
    <name evidence="14" type="ORF">G7Y89_g6602</name>
</gene>
<dbReference type="Pfam" id="PF01593">
    <property type="entry name" value="Amino_oxidase"/>
    <property type="match status" value="1"/>
</dbReference>
<evidence type="ECO:0000256" key="12">
    <source>
        <dbReference type="SAM" id="MobiDB-lite"/>
    </source>
</evidence>
<evidence type="ECO:0000259" key="13">
    <source>
        <dbReference type="Pfam" id="PF01593"/>
    </source>
</evidence>
<dbReference type="OrthoDB" id="438553at2759"/>
<dbReference type="PANTHER" id="PTHR42923">
    <property type="entry name" value="PROTOPORPHYRINOGEN OXIDASE"/>
    <property type="match status" value="1"/>
</dbReference>
<keyword evidence="8 11" id="KW-0350">Heme biosynthesis</keyword>
<keyword evidence="9 11" id="KW-0627">Porphyrin biosynthesis</keyword>
<proteinExistence type="inferred from homology"/>
<evidence type="ECO:0000256" key="7">
    <source>
        <dbReference type="ARBA" id="ARBA00023002"/>
    </source>
</evidence>
<sequence>MRSQKPEHAVVTLLGQCFTTPKCQSFHNSSRTVQGYRTSAQTQRQHVNAQRRGYQTHTEGLNISSSTLSNGYPSKSPVARFQPHQPKHAKQQNKSSPSHAIQNNDATGIAVLGGGITGLATAHYLAKELPNAKITIFEGSERMGGWLRSQRYDVNGGKILFEQGPRTLRPSATASGFTTLELIQDLKLENQLLIATKDSDAARNRFIYYPDHLVKMPSPGKHMLNMASIFQVAWSLRVEPVFQGLVYGICTWPFRAPRPKDLQDESVGSFLERNLGGPNVGDNMVSAVLHGIYAGDIQRLSIKSLMPKIWYLEGLPESVRNGRVMRGGALMEYRDAKLHNEIFQKIQPSLTRFLSSASVYTFKDGIGTLSGTLEKSLRGNPNVEFKLNSQIKSLEYDNKDDAVKITTASNLPNSGGKYKKVISTISGRNLSTLTSEALPSLASIYSVTVMVVNLYYTNPDILPQRGFGYLIPRSISLDQNPERALGVVFDSDAIKGQDTVPGTKVTVMLGGHWWDSFDSYPDQDEGTAMAMAVLKRHLGVHDEPALVKVALQKDCIPQYTVGHDARMKKAHSELMVAFKGKVAVAGNSYAGVGLNDCIKSAREVVMGFKEDDDLTGLEQFTVPRHWVDTVPSPINS</sequence>
<evidence type="ECO:0000256" key="11">
    <source>
        <dbReference type="RuleBase" id="RU367069"/>
    </source>
</evidence>
<evidence type="ECO:0000256" key="3">
    <source>
        <dbReference type="ARBA" id="ARBA00010551"/>
    </source>
</evidence>
<feature type="compositionally biased region" description="Polar residues" evidence="12">
    <location>
        <begin position="92"/>
        <end position="102"/>
    </location>
</feature>
<comment type="function">
    <text evidence="1 11">Catalyzes the 6-electron oxidation of protoporphyrinogen-IX to form protoporphyrin-IX.</text>
</comment>
<evidence type="ECO:0000256" key="9">
    <source>
        <dbReference type="ARBA" id="ARBA00023244"/>
    </source>
</evidence>
<reference evidence="14 15" key="1">
    <citation type="submission" date="2020-03" db="EMBL/GenBank/DDBJ databases">
        <title>Draft Genome Sequence of Cudoniella acicularis.</title>
        <authorList>
            <person name="Buettner E."/>
            <person name="Kellner H."/>
        </authorList>
    </citation>
    <scope>NUCLEOTIDE SEQUENCE [LARGE SCALE GENOMIC DNA]</scope>
    <source>
        <strain evidence="14 15">DSM 108380</strain>
    </source>
</reference>
<comment type="catalytic activity">
    <reaction evidence="10 11">
        <text>protoporphyrinogen IX + 3 O2 = protoporphyrin IX + 3 H2O2</text>
        <dbReference type="Rhea" id="RHEA:25576"/>
        <dbReference type="ChEBI" id="CHEBI:15379"/>
        <dbReference type="ChEBI" id="CHEBI:16240"/>
        <dbReference type="ChEBI" id="CHEBI:57306"/>
        <dbReference type="ChEBI" id="CHEBI:57307"/>
        <dbReference type="EC" id="1.3.3.4"/>
    </reaction>
</comment>
<dbReference type="GO" id="GO:0006782">
    <property type="term" value="P:protoporphyrinogen IX biosynthetic process"/>
    <property type="evidence" value="ECO:0007669"/>
    <property type="project" value="UniProtKB-UniRule"/>
</dbReference>
<dbReference type="InterPro" id="IPR036188">
    <property type="entry name" value="FAD/NAD-bd_sf"/>
</dbReference>
<protein>
    <recommendedName>
        <fullName evidence="4 11">Protoporphyrinogen oxidase</fullName>
        <ecNumber evidence="4 11">1.3.3.4</ecNumber>
    </recommendedName>
</protein>
<comment type="similarity">
    <text evidence="3 11">Belongs to the protoporphyrinogen/coproporphyrinogen oxidase family. Protoporphyrinogen oxidase subfamily.</text>
</comment>
<evidence type="ECO:0000256" key="8">
    <source>
        <dbReference type="ARBA" id="ARBA00023133"/>
    </source>
</evidence>
<evidence type="ECO:0000256" key="6">
    <source>
        <dbReference type="ARBA" id="ARBA00022827"/>
    </source>
</evidence>
<keyword evidence="5 11" id="KW-0285">Flavoprotein</keyword>
<dbReference type="InterPro" id="IPR002937">
    <property type="entry name" value="Amino_oxidase"/>
</dbReference>
<dbReference type="EMBL" id="JAAMPI010000435">
    <property type="protein sequence ID" value="KAF4631518.1"/>
    <property type="molecule type" value="Genomic_DNA"/>
</dbReference>
<dbReference type="GO" id="GO:0005743">
    <property type="term" value="C:mitochondrial inner membrane"/>
    <property type="evidence" value="ECO:0007669"/>
    <property type="project" value="UniProtKB-SubCell"/>
</dbReference>
<keyword evidence="6 11" id="KW-0274">FAD</keyword>
<dbReference type="Gene3D" id="3.50.50.60">
    <property type="entry name" value="FAD/NAD(P)-binding domain"/>
    <property type="match status" value="1"/>
</dbReference>
<organism evidence="14 15">
    <name type="scientific">Cudoniella acicularis</name>
    <dbReference type="NCBI Taxonomy" id="354080"/>
    <lineage>
        <taxon>Eukaryota</taxon>
        <taxon>Fungi</taxon>
        <taxon>Dikarya</taxon>
        <taxon>Ascomycota</taxon>
        <taxon>Pezizomycotina</taxon>
        <taxon>Leotiomycetes</taxon>
        <taxon>Helotiales</taxon>
        <taxon>Tricladiaceae</taxon>
        <taxon>Cudoniella</taxon>
    </lineage>
</organism>
<dbReference type="AlphaFoldDB" id="A0A8H4RLX7"/>
<dbReference type="GO" id="GO:0004729">
    <property type="term" value="F:oxygen-dependent protoporphyrinogen oxidase activity"/>
    <property type="evidence" value="ECO:0007669"/>
    <property type="project" value="UniProtKB-UniRule"/>
</dbReference>
<dbReference type="PANTHER" id="PTHR42923:SF3">
    <property type="entry name" value="PROTOPORPHYRINOGEN OXIDASE"/>
    <property type="match status" value="1"/>
</dbReference>
<dbReference type="Proteomes" id="UP000566819">
    <property type="component" value="Unassembled WGS sequence"/>
</dbReference>
<feature type="domain" description="Amine oxidase" evidence="13">
    <location>
        <begin position="116"/>
        <end position="604"/>
    </location>
</feature>
<dbReference type="InterPro" id="IPR004572">
    <property type="entry name" value="Protoporphyrinogen_oxidase"/>
</dbReference>
<dbReference type="SUPFAM" id="SSF51905">
    <property type="entry name" value="FAD/NAD(P)-binding domain"/>
    <property type="match status" value="1"/>
</dbReference>
<name>A0A8H4RLX7_9HELO</name>
<evidence type="ECO:0000256" key="5">
    <source>
        <dbReference type="ARBA" id="ARBA00022630"/>
    </source>
</evidence>
<evidence type="ECO:0000313" key="14">
    <source>
        <dbReference type="EMBL" id="KAF4631518.1"/>
    </source>
</evidence>
<dbReference type="NCBIfam" id="TIGR00562">
    <property type="entry name" value="proto_IX_ox"/>
    <property type="match status" value="1"/>
</dbReference>
<keyword evidence="7 11" id="KW-0560">Oxidoreductase</keyword>
<comment type="caution">
    <text evidence="14">The sequence shown here is derived from an EMBL/GenBank/DDBJ whole genome shotgun (WGS) entry which is preliminary data.</text>
</comment>
<evidence type="ECO:0000256" key="1">
    <source>
        <dbReference type="ARBA" id="ARBA00002600"/>
    </source>
</evidence>
<comment type="pathway">
    <text evidence="2 11">Porphyrin-containing compound metabolism; protoporphyrin-IX biosynthesis; protoporphyrin-IX from protoporphyrinogen-IX: step 1/1.</text>
</comment>
<feature type="compositionally biased region" description="Polar residues" evidence="12">
    <location>
        <begin position="50"/>
        <end position="73"/>
    </location>
</feature>
<dbReference type="UniPathway" id="UPA00251">
    <property type="reaction ID" value="UER00324"/>
</dbReference>